<organism evidence="1 2">
    <name type="scientific">Bacillus swezeyi</name>
    <dbReference type="NCBI Taxonomy" id="1925020"/>
    <lineage>
        <taxon>Bacteria</taxon>
        <taxon>Bacillati</taxon>
        <taxon>Bacillota</taxon>
        <taxon>Bacilli</taxon>
        <taxon>Bacillales</taxon>
        <taxon>Bacillaceae</taxon>
        <taxon>Bacillus</taxon>
    </lineage>
</organism>
<sequence length="74" mass="8752">MSYYNNRNQEPLPKEDINTWECTAEDCNGWMRKNFTSSERPLCPLCNQEMESGSRYLTSITNNTSNLHRIFNQK</sequence>
<protein>
    <recommendedName>
        <fullName evidence="3">Cold-shock protein</fullName>
    </recommendedName>
</protein>
<keyword evidence="2" id="KW-1185">Reference proteome</keyword>
<name>A0A1R1RSR4_9BACI</name>
<dbReference type="InterPro" id="IPR025916">
    <property type="entry name" value="YdjO"/>
</dbReference>
<evidence type="ECO:0008006" key="3">
    <source>
        <dbReference type="Google" id="ProtNLM"/>
    </source>
</evidence>
<dbReference type="EMBL" id="MTJL01000035">
    <property type="protein sequence ID" value="OMI01631.1"/>
    <property type="molecule type" value="Genomic_DNA"/>
</dbReference>
<evidence type="ECO:0000313" key="2">
    <source>
        <dbReference type="Proteomes" id="UP000187367"/>
    </source>
</evidence>
<accession>A0A1R1RSR4</accession>
<dbReference type="GeneID" id="92791335"/>
<reference evidence="1 2" key="1">
    <citation type="submission" date="2017-01" db="EMBL/GenBank/DDBJ databases">
        <title>Bacillus phylogenomics.</title>
        <authorList>
            <person name="Dunlap C."/>
        </authorList>
    </citation>
    <scope>NUCLEOTIDE SEQUENCE [LARGE SCALE GENOMIC DNA]</scope>
    <source>
        <strain evidence="1 2">NRRL B-41282</strain>
    </source>
</reference>
<accession>A0A1R1QE83</accession>
<comment type="caution">
    <text evidence="1">The sequence shown here is derived from an EMBL/GenBank/DDBJ whole genome shotgun (WGS) entry which is preliminary data.</text>
</comment>
<gene>
    <name evidence="1" type="ORF">BW143_16920</name>
</gene>
<dbReference type="AlphaFoldDB" id="A0A1R1RSR4"/>
<dbReference type="RefSeq" id="WP_076762060.1">
    <property type="nucleotide sequence ID" value="NZ_CP133085.1"/>
</dbReference>
<evidence type="ECO:0000313" key="1">
    <source>
        <dbReference type="EMBL" id="OMI01631.1"/>
    </source>
</evidence>
<proteinExistence type="predicted"/>
<dbReference type="Proteomes" id="UP000187367">
    <property type="component" value="Unassembled WGS sequence"/>
</dbReference>
<dbReference type="Pfam" id="PF14169">
    <property type="entry name" value="YdjO"/>
    <property type="match status" value="1"/>
</dbReference>
<dbReference type="OrthoDB" id="1955171at2"/>